<dbReference type="RefSeq" id="WP_009459307.1">
    <property type="nucleotide sequence ID" value="NZ_AGIZ01000013.1"/>
</dbReference>
<proteinExistence type="predicted"/>
<dbReference type="Gene3D" id="3.40.190.10">
    <property type="entry name" value="Periplasmic binding protein-like II"/>
    <property type="match status" value="1"/>
</dbReference>
<name>G6FYJ9_9CYAN</name>
<protein>
    <submittedName>
        <fullName evidence="1">Uncharacterized protein</fullName>
    </submittedName>
</protein>
<dbReference type="Proteomes" id="UP000004344">
    <property type="component" value="Unassembled WGS sequence"/>
</dbReference>
<reference evidence="1 2" key="1">
    <citation type="submission" date="2011-09" db="EMBL/GenBank/DDBJ databases">
        <title>The draft genome of Fischerella sp. JSC-11.</title>
        <authorList>
            <consortium name="US DOE Joint Genome Institute (JGI-PGF)"/>
            <person name="Lucas S."/>
            <person name="Han J."/>
            <person name="Lapidus A."/>
            <person name="Cheng J.-F."/>
            <person name="Goodwin L."/>
            <person name="Pitluck S."/>
            <person name="Peters L."/>
            <person name="Land M.L."/>
            <person name="Hauser L."/>
            <person name="Sarkisova S."/>
            <person name="Bryant D.A."/>
            <person name="Brown I."/>
            <person name="Woyke T.J."/>
        </authorList>
    </citation>
    <scope>NUCLEOTIDE SEQUENCE [LARGE SCALE GENOMIC DNA]</scope>
    <source>
        <strain evidence="1 2">JSC-11</strain>
    </source>
</reference>
<dbReference type="AlphaFoldDB" id="G6FYJ9"/>
<evidence type="ECO:0000313" key="2">
    <source>
        <dbReference type="Proteomes" id="UP000004344"/>
    </source>
</evidence>
<sequence>MKGFRCRLNDVSPFVEDGTYPFTRRLFIAICRDGTPDETAGIAYVNMLLSKEGQKLVEKAGYVPLR</sequence>
<dbReference type="GeneID" id="35796851"/>
<organism evidence="1 2">
    <name type="scientific">Fischerella thermalis JSC-11</name>
    <dbReference type="NCBI Taxonomy" id="741277"/>
    <lineage>
        <taxon>Bacteria</taxon>
        <taxon>Bacillati</taxon>
        <taxon>Cyanobacteriota</taxon>
        <taxon>Cyanophyceae</taxon>
        <taxon>Nostocales</taxon>
        <taxon>Hapalosiphonaceae</taxon>
        <taxon>Fischerella</taxon>
    </lineage>
</organism>
<gene>
    <name evidence="1" type="ORF">FJSC11DRAFT_3948</name>
</gene>
<comment type="caution">
    <text evidence="1">The sequence shown here is derived from an EMBL/GenBank/DDBJ whole genome shotgun (WGS) entry which is preliminary data.</text>
</comment>
<dbReference type="EMBL" id="AGIZ01000013">
    <property type="protein sequence ID" value="EHC09776.1"/>
    <property type="molecule type" value="Genomic_DNA"/>
</dbReference>
<dbReference type="PATRIC" id="fig|741277.3.peg.3423"/>
<accession>G6FYJ9</accession>
<dbReference type="SUPFAM" id="SSF53850">
    <property type="entry name" value="Periplasmic binding protein-like II"/>
    <property type="match status" value="1"/>
</dbReference>
<keyword evidence="2" id="KW-1185">Reference proteome</keyword>
<evidence type="ECO:0000313" key="1">
    <source>
        <dbReference type="EMBL" id="EHC09776.1"/>
    </source>
</evidence>